<dbReference type="GO" id="GO:0046872">
    <property type="term" value="F:metal ion binding"/>
    <property type="evidence" value="ECO:0007669"/>
    <property type="project" value="UniProtKB-KW"/>
</dbReference>
<accession>A0A380HKV2</accession>
<evidence type="ECO:0000256" key="4">
    <source>
        <dbReference type="ARBA" id="ARBA00022842"/>
    </source>
</evidence>
<keyword evidence="5" id="KW-0378">Hydrolase</keyword>
<dbReference type="RefSeq" id="WP_002482538.1">
    <property type="nucleotide sequence ID" value="NZ_CAXOKG010000002.1"/>
</dbReference>
<dbReference type="InterPro" id="IPR023214">
    <property type="entry name" value="HAD_sf"/>
</dbReference>
<dbReference type="InterPro" id="IPR023198">
    <property type="entry name" value="PGP-like_dom2"/>
</dbReference>
<organism evidence="5 6">
    <name type="scientific">Staphylococcus saprophyticus</name>
    <dbReference type="NCBI Taxonomy" id="29385"/>
    <lineage>
        <taxon>Bacteria</taxon>
        <taxon>Bacillati</taxon>
        <taxon>Bacillota</taxon>
        <taxon>Bacilli</taxon>
        <taxon>Bacillales</taxon>
        <taxon>Staphylococcaceae</taxon>
        <taxon>Staphylococcus</taxon>
    </lineage>
</organism>
<dbReference type="PRINTS" id="PR00413">
    <property type="entry name" value="HADHALOGNASE"/>
</dbReference>
<dbReference type="SFLD" id="SFLDG01129">
    <property type="entry name" value="C1.5:_HAD__Beta-PGM__Phosphata"/>
    <property type="match status" value="1"/>
</dbReference>
<protein>
    <submittedName>
        <fullName evidence="5">Phosphatase phosphohexomutase</fullName>
        <ecNumber evidence="5">3.1.3.-</ecNumber>
    </submittedName>
</protein>
<evidence type="ECO:0000313" key="5">
    <source>
        <dbReference type="EMBL" id="SUM82252.1"/>
    </source>
</evidence>
<dbReference type="SFLD" id="SFLDS00003">
    <property type="entry name" value="Haloacid_Dehalogenase"/>
    <property type="match status" value="1"/>
</dbReference>
<dbReference type="AlphaFoldDB" id="A0A380HKV2"/>
<proteinExistence type="inferred from homology"/>
<reference evidence="5 6" key="1">
    <citation type="submission" date="2018-06" db="EMBL/GenBank/DDBJ databases">
        <authorList>
            <consortium name="Pathogen Informatics"/>
            <person name="Doyle S."/>
        </authorList>
    </citation>
    <scope>NUCLEOTIDE SEQUENCE [LARGE SCALE GENOMIC DNA]</scope>
    <source>
        <strain evidence="5 6">NCTC7688</strain>
    </source>
</reference>
<dbReference type="InterPro" id="IPR051600">
    <property type="entry name" value="Beta-PGM-like"/>
</dbReference>
<dbReference type="Pfam" id="PF13419">
    <property type="entry name" value="HAD_2"/>
    <property type="match status" value="1"/>
</dbReference>
<comment type="cofactor">
    <cofactor evidence="1">
        <name>Mg(2+)</name>
        <dbReference type="ChEBI" id="CHEBI:18420"/>
    </cofactor>
</comment>
<dbReference type="NCBIfam" id="TIGR01509">
    <property type="entry name" value="HAD-SF-IA-v3"/>
    <property type="match status" value="1"/>
</dbReference>
<dbReference type="InterPro" id="IPR006439">
    <property type="entry name" value="HAD-SF_hydro_IA"/>
</dbReference>
<dbReference type="SUPFAM" id="SSF56784">
    <property type="entry name" value="HAD-like"/>
    <property type="match status" value="1"/>
</dbReference>
<dbReference type="EC" id="3.1.3.-" evidence="5"/>
<dbReference type="InterPro" id="IPR036412">
    <property type="entry name" value="HAD-like_sf"/>
</dbReference>
<dbReference type="InterPro" id="IPR041492">
    <property type="entry name" value="HAD_2"/>
</dbReference>
<evidence type="ECO:0000256" key="3">
    <source>
        <dbReference type="ARBA" id="ARBA00022723"/>
    </source>
</evidence>
<keyword evidence="4" id="KW-0460">Magnesium</keyword>
<dbReference type="PANTHER" id="PTHR46193:SF21">
    <property type="entry name" value="SLL1138 PROTEIN"/>
    <property type="match status" value="1"/>
</dbReference>
<keyword evidence="3" id="KW-0479">Metal-binding</keyword>
<dbReference type="GO" id="GO:0016787">
    <property type="term" value="F:hydrolase activity"/>
    <property type="evidence" value="ECO:0007669"/>
    <property type="project" value="UniProtKB-KW"/>
</dbReference>
<evidence type="ECO:0000256" key="1">
    <source>
        <dbReference type="ARBA" id="ARBA00001946"/>
    </source>
</evidence>
<comment type="similarity">
    <text evidence="2">Belongs to the HAD-like hydrolase superfamily. CbbY/CbbZ/Gph/YieH family.</text>
</comment>
<dbReference type="PANTHER" id="PTHR46193">
    <property type="entry name" value="6-PHOSPHOGLUCONATE PHOSPHATASE"/>
    <property type="match status" value="1"/>
</dbReference>
<evidence type="ECO:0000256" key="2">
    <source>
        <dbReference type="ARBA" id="ARBA00006171"/>
    </source>
</evidence>
<dbReference type="Gene3D" id="3.40.50.1000">
    <property type="entry name" value="HAD superfamily/HAD-like"/>
    <property type="match status" value="1"/>
</dbReference>
<sequence length="214" mass="24145">MYKAVVFDFDGTMIDTEKHLFEIINKHLKQHKQNEISLDYYRQSIGGAATALHNYLEEVLGIDNKNKIYEEHHETSVDLPIIESVQKLMDYCKQRHISMAIATSSYREDILPTFKNLGLDAYIDIIVGREDVAAIKPNPDPYLTAVQKLNYNPTNCLALEDSVNGATAAVTAGLDVIVNTNEMTELQDFNEVAYIGKDLSAEEIIKLCFENNRG</sequence>
<gene>
    <name evidence="5" type="ORF">NCTC7688_00749</name>
</gene>
<dbReference type="EMBL" id="UHED01000001">
    <property type="protein sequence ID" value="SUM82252.1"/>
    <property type="molecule type" value="Genomic_DNA"/>
</dbReference>
<evidence type="ECO:0000313" key="6">
    <source>
        <dbReference type="Proteomes" id="UP000254707"/>
    </source>
</evidence>
<dbReference type="Gene3D" id="1.10.150.240">
    <property type="entry name" value="Putative phosphatase, domain 2"/>
    <property type="match status" value="1"/>
</dbReference>
<name>A0A380HKV2_STASA</name>
<dbReference type="Proteomes" id="UP000254707">
    <property type="component" value="Unassembled WGS sequence"/>
</dbReference>